<dbReference type="Pfam" id="PF06062">
    <property type="entry name" value="UPF0231"/>
    <property type="match status" value="1"/>
</dbReference>
<evidence type="ECO:0000256" key="1">
    <source>
        <dbReference type="ARBA" id="ARBA00005367"/>
    </source>
</evidence>
<dbReference type="KEGG" id="adp:NCTC12871_01734"/>
<dbReference type="EMBL" id="LR134510">
    <property type="protein sequence ID" value="VEJ10224.1"/>
    <property type="molecule type" value="Genomic_DNA"/>
</dbReference>
<evidence type="ECO:0000313" key="3">
    <source>
        <dbReference type="Proteomes" id="UP000279799"/>
    </source>
</evidence>
<dbReference type="OrthoDB" id="5739292at2"/>
<dbReference type="InterPro" id="IPR008249">
    <property type="entry name" value="UPF0231"/>
</dbReference>
<dbReference type="AlphaFoldDB" id="A0A448TWC3"/>
<keyword evidence="3" id="KW-1185">Reference proteome</keyword>
<reference evidence="2 3" key="1">
    <citation type="submission" date="2018-12" db="EMBL/GenBank/DDBJ databases">
        <authorList>
            <consortium name="Pathogen Informatics"/>
        </authorList>
    </citation>
    <scope>NUCLEOTIDE SEQUENCE [LARGE SCALE GENOMIC DNA]</scope>
    <source>
        <strain evidence="2 3">NCTC12871</strain>
    </source>
</reference>
<comment type="similarity">
    <text evidence="1">Belongs to the UPF0231 family.</text>
</comment>
<dbReference type="Proteomes" id="UP000279799">
    <property type="component" value="Chromosome"/>
</dbReference>
<name>A0A448TWC3_9PAST</name>
<proteinExistence type="inferred from homology"/>
<gene>
    <name evidence="2" type="ORF">NCTC12871_01734</name>
</gene>
<accession>A0A448TWC3</accession>
<organism evidence="2 3">
    <name type="scientific">Actinobacillus delphinicola</name>
    <dbReference type="NCBI Taxonomy" id="51161"/>
    <lineage>
        <taxon>Bacteria</taxon>
        <taxon>Pseudomonadati</taxon>
        <taxon>Pseudomonadota</taxon>
        <taxon>Gammaproteobacteria</taxon>
        <taxon>Pasteurellales</taxon>
        <taxon>Pasteurellaceae</taxon>
        <taxon>Actinobacillus</taxon>
    </lineage>
</organism>
<dbReference type="PIRSF" id="PIRSF006287">
    <property type="entry name" value="UCP006287"/>
    <property type="match status" value="1"/>
</dbReference>
<protein>
    <submittedName>
        <fullName evidence="2">Uncharacterized protein</fullName>
    </submittedName>
</protein>
<sequence length="137" mass="16014">MHQALVVVVLLSVFNMDFQFNNLYGKVFTQCSMGYEAFAHWFNIEVPLQPDILPQVQVALTQLTSSTHSRNMRFIGREYSLFLNNDEAIVKANFLQHADDEMLDEDLHLYQDESMACCGLEDFQHLFQNYLDFIHDK</sequence>
<evidence type="ECO:0000313" key="2">
    <source>
        <dbReference type="EMBL" id="VEJ10224.1"/>
    </source>
</evidence>
<dbReference type="RefSeq" id="WP_126600770.1">
    <property type="nucleotide sequence ID" value="NZ_LR134510.1"/>
</dbReference>